<gene>
    <name evidence="8" type="ORF">PF002_g28439</name>
    <name evidence="7" type="ORF">PF005_g26285</name>
    <name evidence="6" type="ORF">PF006_g26954</name>
    <name evidence="4" type="ORF">PF007_g28616</name>
    <name evidence="2" type="ORF">PF009_g27261</name>
    <name evidence="5" type="ORF">PF010_g24550</name>
    <name evidence="3" type="ORF">PF011_g22319</name>
</gene>
<dbReference type="Proteomes" id="UP000441208">
    <property type="component" value="Unassembled WGS sequence"/>
</dbReference>
<name>A0A6A3W2P3_9STRA</name>
<evidence type="ECO:0000313" key="2">
    <source>
        <dbReference type="EMBL" id="KAE8922476.1"/>
    </source>
</evidence>
<evidence type="ECO:0000313" key="11">
    <source>
        <dbReference type="Proteomes" id="UP000440367"/>
    </source>
</evidence>
<dbReference type="EMBL" id="QXGA01003528">
    <property type="protein sequence ID" value="KAE9082256.1"/>
    <property type="molecule type" value="Genomic_DNA"/>
</dbReference>
<dbReference type="EMBL" id="QXGD01003499">
    <property type="protein sequence ID" value="KAE9177051.1"/>
    <property type="molecule type" value="Genomic_DNA"/>
</dbReference>
<reference evidence="9 10" key="1">
    <citation type="submission" date="2018-08" db="EMBL/GenBank/DDBJ databases">
        <title>Genomic investigation of the strawberry pathogen Phytophthora fragariae indicates pathogenicity is determined by transcriptional variation in three key races.</title>
        <authorList>
            <person name="Adams T.M."/>
            <person name="Armitage A.D."/>
            <person name="Sobczyk M.K."/>
            <person name="Bates H.J."/>
            <person name="Dunwell J.M."/>
            <person name="Nellist C.F."/>
            <person name="Harrison R.J."/>
        </authorList>
    </citation>
    <scope>NUCLEOTIDE SEQUENCE [LARGE SCALE GENOMIC DNA]</scope>
    <source>
        <strain evidence="8 11">BC-1</strain>
        <strain evidence="7 10">NOV-27</strain>
        <strain evidence="6 12">NOV-5</strain>
        <strain evidence="4 13">NOV-71</strain>
        <strain evidence="2 9">NOV-9</strain>
        <strain evidence="5 15">ONT-3</strain>
        <strain evidence="3 14">SCRP245</strain>
    </source>
</reference>
<evidence type="ECO:0000313" key="5">
    <source>
        <dbReference type="EMBL" id="KAE9074770.1"/>
    </source>
</evidence>
<evidence type="ECO:0000313" key="4">
    <source>
        <dbReference type="EMBL" id="KAE9066074.1"/>
    </source>
</evidence>
<dbReference type="EMBL" id="QXFW01002221">
    <property type="protein sequence ID" value="KAE8980730.1"/>
    <property type="molecule type" value="Genomic_DNA"/>
</dbReference>
<dbReference type="EMBL" id="QXFZ01004023">
    <property type="protein sequence ID" value="KAE9066074.1"/>
    <property type="molecule type" value="Genomic_DNA"/>
</dbReference>
<accession>A0A6A3W2P3</accession>
<proteinExistence type="predicted"/>
<feature type="compositionally biased region" description="Polar residues" evidence="1">
    <location>
        <begin position="20"/>
        <end position="39"/>
    </location>
</feature>
<dbReference type="EMBL" id="QXGF01003080">
    <property type="protein sequence ID" value="KAE8922476.1"/>
    <property type="molecule type" value="Genomic_DNA"/>
</dbReference>
<dbReference type="Proteomes" id="UP000440367">
    <property type="component" value="Unassembled WGS sequence"/>
</dbReference>
<evidence type="ECO:0000313" key="7">
    <source>
        <dbReference type="EMBL" id="KAE9173409.1"/>
    </source>
</evidence>
<dbReference type="Proteomes" id="UP000440732">
    <property type="component" value="Unassembled WGS sequence"/>
</dbReference>
<evidence type="ECO:0000313" key="9">
    <source>
        <dbReference type="Proteomes" id="UP000429523"/>
    </source>
</evidence>
<dbReference type="Proteomes" id="UP000488956">
    <property type="component" value="Unassembled WGS sequence"/>
</dbReference>
<dbReference type="EMBL" id="QXFX01002663">
    <property type="protein sequence ID" value="KAE9074770.1"/>
    <property type="molecule type" value="Genomic_DNA"/>
</dbReference>
<evidence type="ECO:0000313" key="13">
    <source>
        <dbReference type="Proteomes" id="UP000441208"/>
    </source>
</evidence>
<comment type="caution">
    <text evidence="8">The sequence shown here is derived from an EMBL/GenBank/DDBJ whole genome shotgun (WGS) entry which is preliminary data.</text>
</comment>
<dbReference type="Proteomes" id="UP000460718">
    <property type="component" value="Unassembled WGS sequence"/>
</dbReference>
<dbReference type="AlphaFoldDB" id="A0A6A3W2P3"/>
<feature type="compositionally biased region" description="Basic and acidic residues" evidence="1">
    <location>
        <begin position="1"/>
        <end position="15"/>
    </location>
</feature>
<evidence type="ECO:0000313" key="10">
    <source>
        <dbReference type="Proteomes" id="UP000433483"/>
    </source>
</evidence>
<dbReference type="Proteomes" id="UP000429523">
    <property type="component" value="Unassembled WGS sequence"/>
</dbReference>
<feature type="region of interest" description="Disordered" evidence="1">
    <location>
        <begin position="1"/>
        <end position="103"/>
    </location>
</feature>
<evidence type="ECO:0000313" key="15">
    <source>
        <dbReference type="Proteomes" id="UP000488956"/>
    </source>
</evidence>
<dbReference type="Proteomes" id="UP000433483">
    <property type="component" value="Unassembled WGS sequence"/>
</dbReference>
<evidence type="ECO:0000313" key="12">
    <source>
        <dbReference type="Proteomes" id="UP000440732"/>
    </source>
</evidence>
<organism evidence="8 11">
    <name type="scientific">Phytophthora fragariae</name>
    <dbReference type="NCBI Taxonomy" id="53985"/>
    <lineage>
        <taxon>Eukaryota</taxon>
        <taxon>Sar</taxon>
        <taxon>Stramenopiles</taxon>
        <taxon>Oomycota</taxon>
        <taxon>Peronosporomycetes</taxon>
        <taxon>Peronosporales</taxon>
        <taxon>Peronosporaceae</taxon>
        <taxon>Phytophthora</taxon>
    </lineage>
</organism>
<evidence type="ECO:0000256" key="1">
    <source>
        <dbReference type="SAM" id="MobiDB-lite"/>
    </source>
</evidence>
<dbReference type="EMBL" id="QXGB01003008">
    <property type="protein sequence ID" value="KAE9173409.1"/>
    <property type="molecule type" value="Genomic_DNA"/>
</dbReference>
<evidence type="ECO:0000313" key="14">
    <source>
        <dbReference type="Proteomes" id="UP000460718"/>
    </source>
</evidence>
<evidence type="ECO:0000313" key="3">
    <source>
        <dbReference type="EMBL" id="KAE8980730.1"/>
    </source>
</evidence>
<evidence type="ECO:0000313" key="6">
    <source>
        <dbReference type="EMBL" id="KAE9082256.1"/>
    </source>
</evidence>
<evidence type="ECO:0000313" key="8">
    <source>
        <dbReference type="EMBL" id="KAE9177051.1"/>
    </source>
</evidence>
<sequence length="284" mass="30724">MTRSEKAAKATDKPATKRTSAPTDKSANAVKTTPATGNAKQKRKKGEGPDTSPCPRKQRKTAKKTGEGSNGTTRELGAASASEDEATTRDEETTPLVPKHALRSTCLALQKKIADEKGEHRQGPRRKADGYHKMTDYQKRVWAEKYTAARNSNNDVDYEALSKLTQFKAFKNNPEEPQRHEPALLKEFYEVYLADQALKADAHAQTAGSGSSKLSLRGGAEHLAIEQCDIHAAQQLTAAGNLASLASDQAPGPPISQTPVAVQEEGAPARSLQTHPLRGRVCEF</sequence>
<feature type="region of interest" description="Disordered" evidence="1">
    <location>
        <begin position="245"/>
        <end position="270"/>
    </location>
</feature>
<protein>
    <submittedName>
        <fullName evidence="8">Uncharacterized protein</fullName>
    </submittedName>
</protein>
<keyword evidence="10" id="KW-1185">Reference proteome</keyword>